<evidence type="ECO:0000313" key="2">
    <source>
        <dbReference type="EMBL" id="KAF3496371.1"/>
    </source>
</evidence>
<gene>
    <name evidence="2" type="ORF">DY000_02052685</name>
</gene>
<comment type="caution">
    <text evidence="2">The sequence shown here is derived from an EMBL/GenBank/DDBJ whole genome shotgun (WGS) entry which is preliminary data.</text>
</comment>
<dbReference type="Proteomes" id="UP000266723">
    <property type="component" value="Unassembled WGS sequence"/>
</dbReference>
<proteinExistence type="predicted"/>
<reference evidence="2 3" key="1">
    <citation type="journal article" date="2020" name="BMC Genomics">
        <title>Intraspecific diversification of the crop wild relative Brassica cretica Lam. using demographic model selection.</title>
        <authorList>
            <person name="Kioukis A."/>
            <person name="Michalopoulou V.A."/>
            <person name="Briers L."/>
            <person name="Pirintsos S."/>
            <person name="Studholme D.J."/>
            <person name="Pavlidis P."/>
            <person name="Sarris P.F."/>
        </authorList>
    </citation>
    <scope>NUCLEOTIDE SEQUENCE [LARGE SCALE GENOMIC DNA]</scope>
    <source>
        <strain evidence="3">cv. PFS-1207/04</strain>
    </source>
</reference>
<sequence length="455" mass="50023">MANSSILLSDLKFEVRILGSQEHQTLWQADGNGYAPTECRVQSGGRSRTAPTVPKRVMVTLRIEMHSSEAKIVPFTSINPKYVRGRLFLNAASGTHIYFNCETAVGKEQHEKLAVDGTNENSFWIKKSRVLLLKCEFKMTMGSSPYDSPYDIFRREDSSPRAPPPPSGQLGVGVGVGVGVDFRQCAHALPQLRKVVRLLLFENLSPPSFRIKFLRNKKSASPLDSVSLTERIFRVKEIDGISTPCPFLKMIFFSVSIRVVPAHKIEPLTVAELNQYVVTADSQYSGRKRDGVTLGAPNAQRNSSVKFLLSLASSVITDKPKAVVTDQTDDGVFVAFGTEIARLTNIQTAEAAQILVRPPMNHIKLAYANHFLVGLTVSRIITEHERAHLPAFVNDVRDKIEASNIPPGDNGTRAELGDCMTSELGEETIDNNQPSSSVVTNVNRPAASNQKHVAS</sequence>
<feature type="region of interest" description="Disordered" evidence="1">
    <location>
        <begin position="426"/>
        <end position="455"/>
    </location>
</feature>
<evidence type="ECO:0000313" key="3">
    <source>
        <dbReference type="Proteomes" id="UP000266723"/>
    </source>
</evidence>
<feature type="compositionally biased region" description="Polar residues" evidence="1">
    <location>
        <begin position="430"/>
        <end position="455"/>
    </location>
</feature>
<keyword evidence="3" id="KW-1185">Reference proteome</keyword>
<evidence type="ECO:0000256" key="1">
    <source>
        <dbReference type="SAM" id="MobiDB-lite"/>
    </source>
</evidence>
<protein>
    <submittedName>
        <fullName evidence="2">Uncharacterized protein</fullName>
    </submittedName>
</protein>
<name>A0ABQ7AG50_BRACR</name>
<dbReference type="EMBL" id="QGKV02002055">
    <property type="protein sequence ID" value="KAF3496371.1"/>
    <property type="molecule type" value="Genomic_DNA"/>
</dbReference>
<organism evidence="2 3">
    <name type="scientific">Brassica cretica</name>
    <name type="common">Mustard</name>
    <dbReference type="NCBI Taxonomy" id="69181"/>
    <lineage>
        <taxon>Eukaryota</taxon>
        <taxon>Viridiplantae</taxon>
        <taxon>Streptophyta</taxon>
        <taxon>Embryophyta</taxon>
        <taxon>Tracheophyta</taxon>
        <taxon>Spermatophyta</taxon>
        <taxon>Magnoliopsida</taxon>
        <taxon>eudicotyledons</taxon>
        <taxon>Gunneridae</taxon>
        <taxon>Pentapetalae</taxon>
        <taxon>rosids</taxon>
        <taxon>malvids</taxon>
        <taxon>Brassicales</taxon>
        <taxon>Brassicaceae</taxon>
        <taxon>Brassiceae</taxon>
        <taxon>Brassica</taxon>
    </lineage>
</organism>
<accession>A0ABQ7AG50</accession>